<evidence type="ECO:0000313" key="7">
    <source>
        <dbReference type="EMBL" id="MCK9684502.1"/>
    </source>
</evidence>
<keyword evidence="3" id="KW-0804">Transcription</keyword>
<evidence type="ECO:0000313" key="8">
    <source>
        <dbReference type="Proteomes" id="UP001139353"/>
    </source>
</evidence>
<evidence type="ECO:0000256" key="3">
    <source>
        <dbReference type="ARBA" id="ARBA00023163"/>
    </source>
</evidence>
<reference evidence="7" key="1">
    <citation type="submission" date="2021-11" db="EMBL/GenBank/DDBJ databases">
        <title>BS-T2-15 a new species belonging to the Comamonadaceae family isolated from the soil of a French oak forest.</title>
        <authorList>
            <person name="Mieszkin S."/>
            <person name="Alain K."/>
        </authorList>
    </citation>
    <scope>NUCLEOTIDE SEQUENCE</scope>
    <source>
        <strain evidence="7">BS-T2-15</strain>
    </source>
</reference>
<dbReference type="Gene3D" id="1.10.357.10">
    <property type="entry name" value="Tetracycline Repressor, domain 2"/>
    <property type="match status" value="1"/>
</dbReference>
<dbReference type="InterPro" id="IPR036271">
    <property type="entry name" value="Tet_transcr_reg_TetR-rel_C_sf"/>
</dbReference>
<dbReference type="Proteomes" id="UP001139353">
    <property type="component" value="Unassembled WGS sequence"/>
</dbReference>
<name>A0A9X1YHH6_9BURK</name>
<dbReference type="GO" id="GO:0000976">
    <property type="term" value="F:transcription cis-regulatory region binding"/>
    <property type="evidence" value="ECO:0007669"/>
    <property type="project" value="TreeGrafter"/>
</dbReference>
<dbReference type="PRINTS" id="PR00455">
    <property type="entry name" value="HTHTETR"/>
</dbReference>
<dbReference type="PROSITE" id="PS50977">
    <property type="entry name" value="HTH_TETR_2"/>
    <property type="match status" value="1"/>
</dbReference>
<dbReference type="RefSeq" id="WP_275680529.1">
    <property type="nucleotide sequence ID" value="NZ_JAJLJH010000001.1"/>
</dbReference>
<dbReference type="PANTHER" id="PTHR30055">
    <property type="entry name" value="HTH-TYPE TRANSCRIPTIONAL REGULATOR RUTR"/>
    <property type="match status" value="1"/>
</dbReference>
<evidence type="ECO:0000256" key="5">
    <source>
        <dbReference type="SAM" id="MobiDB-lite"/>
    </source>
</evidence>
<comment type="caution">
    <text evidence="7">The sequence shown here is derived from an EMBL/GenBank/DDBJ whole genome shotgun (WGS) entry which is preliminary data.</text>
</comment>
<dbReference type="InterPro" id="IPR001647">
    <property type="entry name" value="HTH_TetR"/>
</dbReference>
<dbReference type="EMBL" id="JAJLJH010000001">
    <property type="protein sequence ID" value="MCK9684502.1"/>
    <property type="molecule type" value="Genomic_DNA"/>
</dbReference>
<accession>A0A9X1YHH6</accession>
<dbReference type="GO" id="GO:0003700">
    <property type="term" value="F:DNA-binding transcription factor activity"/>
    <property type="evidence" value="ECO:0007669"/>
    <property type="project" value="TreeGrafter"/>
</dbReference>
<evidence type="ECO:0000256" key="4">
    <source>
        <dbReference type="PROSITE-ProRule" id="PRU00335"/>
    </source>
</evidence>
<feature type="compositionally biased region" description="Low complexity" evidence="5">
    <location>
        <begin position="1"/>
        <end position="15"/>
    </location>
</feature>
<feature type="DNA-binding region" description="H-T-H motif" evidence="4">
    <location>
        <begin position="50"/>
        <end position="69"/>
    </location>
</feature>
<protein>
    <submittedName>
        <fullName evidence="7">TetR/AcrR family transcriptional regulator</fullName>
    </submittedName>
</protein>
<feature type="region of interest" description="Disordered" evidence="5">
    <location>
        <begin position="1"/>
        <end position="22"/>
    </location>
</feature>
<dbReference type="Pfam" id="PF00440">
    <property type="entry name" value="TetR_N"/>
    <property type="match status" value="1"/>
</dbReference>
<dbReference type="AlphaFoldDB" id="A0A9X1YHH6"/>
<keyword evidence="8" id="KW-1185">Reference proteome</keyword>
<evidence type="ECO:0000256" key="2">
    <source>
        <dbReference type="ARBA" id="ARBA00023125"/>
    </source>
</evidence>
<proteinExistence type="predicted"/>
<keyword evidence="1" id="KW-0805">Transcription regulation</keyword>
<evidence type="ECO:0000256" key="1">
    <source>
        <dbReference type="ARBA" id="ARBA00023015"/>
    </source>
</evidence>
<keyword evidence="2 4" id="KW-0238">DNA-binding</keyword>
<sequence length="239" mass="26568">MPTRKPSPTRAAAARPRVRRGSEADADRLRDELLSAALSLFIEGGLEAVTMRAVATQVGISAMTPYRYFEDKGHLLRGIWQHVLSAAWQQMLAASRGVTDARERIRAQVDAFIDYWEANPQHYRLVYMTEQTTQGDEQRTLASLPIYTDVLDASLDASRALAAQTGGDPAHAKLASDIRFMMVSGYLHARLVNRRYPWTSADVLRPAFIELMLDAMASCLRDGPRTPPAAARRRAKAKS</sequence>
<dbReference type="InterPro" id="IPR050109">
    <property type="entry name" value="HTH-type_TetR-like_transc_reg"/>
</dbReference>
<dbReference type="SUPFAM" id="SSF46689">
    <property type="entry name" value="Homeodomain-like"/>
    <property type="match status" value="1"/>
</dbReference>
<dbReference type="InterPro" id="IPR009057">
    <property type="entry name" value="Homeodomain-like_sf"/>
</dbReference>
<gene>
    <name evidence="7" type="ORF">LPC04_02130</name>
</gene>
<dbReference type="PANTHER" id="PTHR30055:SF234">
    <property type="entry name" value="HTH-TYPE TRANSCRIPTIONAL REGULATOR BETI"/>
    <property type="match status" value="1"/>
</dbReference>
<dbReference type="SUPFAM" id="SSF48498">
    <property type="entry name" value="Tetracyclin repressor-like, C-terminal domain"/>
    <property type="match status" value="1"/>
</dbReference>
<feature type="domain" description="HTH tetR-type" evidence="6">
    <location>
        <begin position="27"/>
        <end position="87"/>
    </location>
</feature>
<organism evidence="7 8">
    <name type="scientific">Scleromatobacter humisilvae</name>
    <dbReference type="NCBI Taxonomy" id="2897159"/>
    <lineage>
        <taxon>Bacteria</taxon>
        <taxon>Pseudomonadati</taxon>
        <taxon>Pseudomonadota</taxon>
        <taxon>Betaproteobacteria</taxon>
        <taxon>Burkholderiales</taxon>
        <taxon>Sphaerotilaceae</taxon>
        <taxon>Scleromatobacter</taxon>
    </lineage>
</organism>
<evidence type="ECO:0000259" key="6">
    <source>
        <dbReference type="PROSITE" id="PS50977"/>
    </source>
</evidence>